<keyword evidence="1" id="KW-0472">Membrane</keyword>
<dbReference type="Proteomes" id="UP000009026">
    <property type="component" value="Chromosome"/>
</dbReference>
<feature type="transmembrane region" description="Helical" evidence="1">
    <location>
        <begin position="70"/>
        <end position="89"/>
    </location>
</feature>
<reference evidence="2 3" key="1">
    <citation type="journal article" date="2016" name="PLoS ONE">
        <title>Complete Genome Sequence and Comparative Genomics of a Novel Myxobacterium Myxococcus hansupus.</title>
        <authorList>
            <person name="Sharma G."/>
            <person name="Narwani T."/>
            <person name="Subramanian S."/>
        </authorList>
    </citation>
    <scope>NUCLEOTIDE SEQUENCE [LARGE SCALE GENOMIC DNA]</scope>
    <source>
        <strain evidence="3">mixupus</strain>
    </source>
</reference>
<gene>
    <name evidence="2" type="ORF">A176_005176</name>
</gene>
<keyword evidence="1" id="KW-1133">Transmembrane helix</keyword>
<protein>
    <submittedName>
        <fullName evidence="2">Uncharacterized protein</fullName>
    </submittedName>
</protein>
<evidence type="ECO:0000313" key="2">
    <source>
        <dbReference type="EMBL" id="AKQ68264.1"/>
    </source>
</evidence>
<feature type="transmembrane region" description="Helical" evidence="1">
    <location>
        <begin position="43"/>
        <end position="63"/>
    </location>
</feature>
<proteinExistence type="predicted"/>
<keyword evidence="1" id="KW-0812">Transmembrane</keyword>
<sequence length="147" mass="15844">MVASGVLFAVSCALPAVVAYNTGTRELESMWGLSMLTDGWMGPVANLWGWFANPLLLLSLPLLAKGRYRWAFWLGIAAVIVGLSTFSWYTNPIPVNEGGSRSRRLELSYPTLGFFCWMGSLVMVPASAALLARKDAKVKAAAASVVT</sequence>
<name>A0A0H4WZM5_9BACT</name>
<dbReference type="EMBL" id="CP012109">
    <property type="protein sequence ID" value="AKQ68264.1"/>
    <property type="molecule type" value="Genomic_DNA"/>
</dbReference>
<organism evidence="2 3">
    <name type="scientific">Pseudomyxococcus hansupus</name>
    <dbReference type="NCBI Taxonomy" id="1297742"/>
    <lineage>
        <taxon>Bacteria</taxon>
        <taxon>Pseudomonadati</taxon>
        <taxon>Myxococcota</taxon>
        <taxon>Myxococcia</taxon>
        <taxon>Myxococcales</taxon>
        <taxon>Cystobacterineae</taxon>
        <taxon>Myxococcaceae</taxon>
        <taxon>Pseudomyxococcus</taxon>
    </lineage>
</organism>
<dbReference type="PATRIC" id="fig|1297742.4.peg.5255"/>
<feature type="transmembrane region" description="Helical" evidence="1">
    <location>
        <begin position="109"/>
        <end position="132"/>
    </location>
</feature>
<evidence type="ECO:0000313" key="3">
    <source>
        <dbReference type="Proteomes" id="UP000009026"/>
    </source>
</evidence>
<dbReference type="AlphaFoldDB" id="A0A0H4WZM5"/>
<dbReference type="KEGG" id="mym:A176_005176"/>
<evidence type="ECO:0000256" key="1">
    <source>
        <dbReference type="SAM" id="Phobius"/>
    </source>
</evidence>
<accession>A0A0H4WZM5</accession>
<keyword evidence="3" id="KW-1185">Reference proteome</keyword>